<reference evidence="17" key="1">
    <citation type="submission" date="2025-08" db="UniProtKB">
        <authorList>
            <consortium name="Ensembl"/>
        </authorList>
    </citation>
    <scope>IDENTIFICATION</scope>
</reference>
<evidence type="ECO:0000256" key="3">
    <source>
        <dbReference type="ARBA" id="ARBA00006347"/>
    </source>
</evidence>
<feature type="domain" description="Thioredoxin" evidence="16">
    <location>
        <begin position="89"/>
        <end position="232"/>
    </location>
</feature>
<feature type="compositionally biased region" description="Low complexity" evidence="15">
    <location>
        <begin position="612"/>
        <end position="621"/>
    </location>
</feature>
<dbReference type="EC" id="5.3.4.1" evidence="4"/>
<evidence type="ECO:0000256" key="1">
    <source>
        <dbReference type="ARBA" id="ARBA00001182"/>
    </source>
</evidence>
<evidence type="ECO:0000256" key="4">
    <source>
        <dbReference type="ARBA" id="ARBA00012723"/>
    </source>
</evidence>
<dbReference type="PROSITE" id="PS00194">
    <property type="entry name" value="THIOREDOXIN_1"/>
    <property type="match status" value="2"/>
</dbReference>
<keyword evidence="5" id="KW-0732">Signal</keyword>
<dbReference type="FunFam" id="3.40.30.10:FF:000050">
    <property type="entry name" value="protein disulfide-isomerase A6 isoform X1"/>
    <property type="match status" value="1"/>
</dbReference>
<evidence type="ECO:0000313" key="17">
    <source>
        <dbReference type="Ensembl" id="ENSSSCP00015033295.1"/>
    </source>
</evidence>
<evidence type="ECO:0000256" key="6">
    <source>
        <dbReference type="ARBA" id="ARBA00022737"/>
    </source>
</evidence>
<dbReference type="CDD" id="cd03001">
    <property type="entry name" value="PDI_a_P5"/>
    <property type="match status" value="2"/>
</dbReference>
<evidence type="ECO:0000313" key="18">
    <source>
        <dbReference type="Proteomes" id="UP000694726"/>
    </source>
</evidence>
<dbReference type="Ensembl" id="ENSSSCT00015082284.1">
    <property type="protein sequence ID" value="ENSSSCP00015033295.1"/>
    <property type="gene ID" value="ENSSSCG00015060874.1"/>
</dbReference>
<evidence type="ECO:0000256" key="2">
    <source>
        <dbReference type="ARBA" id="ARBA00004319"/>
    </source>
</evidence>
<evidence type="ECO:0000256" key="8">
    <source>
        <dbReference type="ARBA" id="ARBA00023157"/>
    </source>
</evidence>
<evidence type="ECO:0000256" key="15">
    <source>
        <dbReference type="SAM" id="MobiDB-lite"/>
    </source>
</evidence>
<dbReference type="FunFam" id="3.40.30.10:FF:000032">
    <property type="entry name" value="Protein disulfide-isomerase A6 homolog"/>
    <property type="match status" value="1"/>
</dbReference>
<sequence>MATLVLPQRVVVPGGGVGVGQGLRSGFKSVPSAARETRVGAVPSLLGTALGGKNSRGFQQHPGQGRGTGVRRELTQAMVPWRRCLPPVLSEPDPAVDGVLFVAAPGLMSCTLFVAVNGLYSSSDDVIELTPSNFNREVIQSDSLWLVEFYAPWCGHCQRLTPEWKKVATALKDVVKVGAVDADKHQSLGGQYGVQGFPTIKIFGSNKNRPEDYQGGRTGEAIVDAALSALRQLVKDRLGGRGGGYSSGKQGRSEGSGKKDVIELTDDTFDKNVLDSEDVWMVEFYAPWCGHCKNLEPEWAAAATEVKEQTKGKVKLAAVDATVNQVLASRYGIRGFPTIKIFQKGESPVDYDGGRTRSDIVTRALDLFSDNAPPPELLEIISEDVAKKSCEEHQLCVVAVLPHILDTGAAGRNSYLEVLLKLADKYKKKMWGWLWTEAGAQTELEHALGIGGFGYPAMAAINARKMKFALLKGSFSEQGINEFLRELSFGRGSTAPVGGGAFPAISTREPWDGKDGEVSPATREPGDGKDGQASPATREPWDGKDGEVSPATREPGDGKDGEASPAEPRGQDASRLWLSFLASLGPEAGCEPGLSIRAAPRAGPAVAPPGPRGLLLSSSSAPLPPATLQAKAPGSCSPGHSPQAERFSTWREAQRGHFEVSLDSRTLPSGLERPTSVAPGVCPRDDGRS</sequence>
<proteinExistence type="inferred from homology"/>
<dbReference type="Proteomes" id="UP000694726">
    <property type="component" value="Unplaced"/>
</dbReference>
<keyword evidence="9" id="KW-0413">Isomerase</keyword>
<dbReference type="PANTHER" id="PTHR45815:SF3">
    <property type="entry name" value="PROTEIN DISULFIDE-ISOMERASE A6"/>
    <property type="match status" value="1"/>
</dbReference>
<dbReference type="NCBIfam" id="TIGR01126">
    <property type="entry name" value="pdi_dom"/>
    <property type="match status" value="2"/>
</dbReference>
<evidence type="ECO:0000256" key="14">
    <source>
        <dbReference type="RuleBase" id="RU004208"/>
    </source>
</evidence>
<feature type="region of interest" description="Disordered" evidence="15">
    <location>
        <begin position="589"/>
        <end position="645"/>
    </location>
</feature>
<comment type="subcellular location">
    <subcellularLocation>
        <location evidence="2">Endoplasmic reticulum lumen</location>
    </subcellularLocation>
</comment>
<evidence type="ECO:0000256" key="5">
    <source>
        <dbReference type="ARBA" id="ARBA00022729"/>
    </source>
</evidence>
<dbReference type="InterPro" id="IPR057305">
    <property type="entry name" value="Thioredox_PDIA6_C"/>
</dbReference>
<keyword evidence="8" id="KW-1015">Disulfide bond</keyword>
<keyword evidence="6" id="KW-0677">Repeat</keyword>
<dbReference type="PRINTS" id="PR00421">
    <property type="entry name" value="THIOREDOXIN"/>
</dbReference>
<organism evidence="17 18">
    <name type="scientific">Sus scrofa</name>
    <name type="common">Pig</name>
    <dbReference type="NCBI Taxonomy" id="9823"/>
    <lineage>
        <taxon>Eukaryota</taxon>
        <taxon>Metazoa</taxon>
        <taxon>Chordata</taxon>
        <taxon>Craniata</taxon>
        <taxon>Vertebrata</taxon>
        <taxon>Euteleostomi</taxon>
        <taxon>Mammalia</taxon>
        <taxon>Eutheria</taxon>
        <taxon>Laurasiatheria</taxon>
        <taxon>Artiodactyla</taxon>
        <taxon>Suina</taxon>
        <taxon>Suidae</taxon>
        <taxon>Sus</taxon>
    </lineage>
</organism>
<dbReference type="InterPro" id="IPR005788">
    <property type="entry name" value="PDI_thioredoxin-like_dom"/>
</dbReference>
<keyword evidence="10" id="KW-0676">Redox-active center</keyword>
<evidence type="ECO:0000256" key="10">
    <source>
        <dbReference type="ARBA" id="ARBA00023284"/>
    </source>
</evidence>
<dbReference type="Pfam" id="PF24541">
    <property type="entry name" value="Thioredox_PDIA6_C"/>
    <property type="match status" value="1"/>
</dbReference>
<dbReference type="InterPro" id="IPR013766">
    <property type="entry name" value="Thioredoxin_domain"/>
</dbReference>
<dbReference type="AlphaFoldDB" id="A0A8D0PGB8"/>
<evidence type="ECO:0000256" key="11">
    <source>
        <dbReference type="ARBA" id="ARBA00024139"/>
    </source>
</evidence>
<comment type="function">
    <text evidence="12">May function as a chaperone that inhibits aggregation of misfolded proteins. Negatively regulates the unfolded protein response (UPR) through binding to UPR sensors such as ERN1, which in turn inactivates ERN1 signaling. May also regulate the UPR via the EIF2AK3 UPR sensor. Plays a role in platelet aggregation and activation by agonists such as convulxin, collagen and thrombin.</text>
</comment>
<protein>
    <recommendedName>
        <fullName evidence="11">Protein disulfide-isomerase A6</fullName>
        <ecNumber evidence="4">5.3.4.1</ecNumber>
    </recommendedName>
</protein>
<dbReference type="GO" id="GO:0003756">
    <property type="term" value="F:protein disulfide isomerase activity"/>
    <property type="evidence" value="ECO:0007669"/>
    <property type="project" value="UniProtKB-EC"/>
</dbReference>
<evidence type="ECO:0000256" key="13">
    <source>
        <dbReference type="ARBA" id="ARBA00047074"/>
    </source>
</evidence>
<dbReference type="Gene3D" id="3.40.30.10">
    <property type="entry name" value="Glutaredoxin"/>
    <property type="match status" value="2"/>
</dbReference>
<evidence type="ECO:0000256" key="7">
    <source>
        <dbReference type="ARBA" id="ARBA00022824"/>
    </source>
</evidence>
<dbReference type="Pfam" id="PF00085">
    <property type="entry name" value="Thioredoxin"/>
    <property type="match status" value="2"/>
</dbReference>
<comment type="similarity">
    <text evidence="3 14">Belongs to the protein disulfide isomerase family.</text>
</comment>
<evidence type="ECO:0000256" key="12">
    <source>
        <dbReference type="ARBA" id="ARBA00045396"/>
    </source>
</evidence>
<comment type="catalytic activity">
    <reaction evidence="1">
        <text>Catalyzes the rearrangement of -S-S- bonds in proteins.</text>
        <dbReference type="EC" id="5.3.4.1"/>
    </reaction>
</comment>
<evidence type="ECO:0000256" key="9">
    <source>
        <dbReference type="ARBA" id="ARBA00023235"/>
    </source>
</evidence>
<evidence type="ECO:0000259" key="16">
    <source>
        <dbReference type="PROSITE" id="PS51352"/>
    </source>
</evidence>
<feature type="region of interest" description="Disordered" evidence="15">
    <location>
        <begin position="498"/>
        <end position="571"/>
    </location>
</feature>
<dbReference type="GO" id="GO:0005788">
    <property type="term" value="C:endoplasmic reticulum lumen"/>
    <property type="evidence" value="ECO:0007669"/>
    <property type="project" value="UniProtKB-SubCell"/>
</dbReference>
<name>A0A8D0PGB8_PIG</name>
<dbReference type="CDD" id="cd02983">
    <property type="entry name" value="P5_C"/>
    <property type="match status" value="1"/>
</dbReference>
<dbReference type="SUPFAM" id="SSF52833">
    <property type="entry name" value="Thioredoxin-like"/>
    <property type="match status" value="3"/>
</dbReference>
<dbReference type="PROSITE" id="PS51352">
    <property type="entry name" value="THIOREDOXIN_2"/>
    <property type="match status" value="2"/>
</dbReference>
<dbReference type="InterPro" id="IPR036249">
    <property type="entry name" value="Thioredoxin-like_sf"/>
</dbReference>
<feature type="domain" description="Thioredoxin" evidence="16">
    <location>
        <begin position="253"/>
        <end position="386"/>
    </location>
</feature>
<dbReference type="PANTHER" id="PTHR45815">
    <property type="entry name" value="PROTEIN DISULFIDE-ISOMERASE A6"/>
    <property type="match status" value="1"/>
</dbReference>
<keyword evidence="7" id="KW-0256">Endoplasmic reticulum</keyword>
<comment type="subunit">
    <text evidence="13">Part of a large chaperone multiprotein complex comprising DNAJB11, HSP90B1, HSPA5, HYOU, PDIA2, PDIA4, PDIA6, PPIB, SDF2L1, UGGT1 and very small amounts of ERP29, but not, or at very low levels, CALR nor CANX. Interacts with MICA on the surface of tumor cells, leading to MICA disulfide bond reduction which is required for its release from tumor cells. Interacts with ITGB3 following platelet stimulation. Interacts with ERN1; the interaction is direct. Interacts with EIF2AK3.</text>
</comment>
<dbReference type="InterPro" id="IPR017937">
    <property type="entry name" value="Thioredoxin_CS"/>
</dbReference>
<accession>A0A8D0PGB8</accession>
<feature type="region of interest" description="Disordered" evidence="15">
    <location>
        <begin position="663"/>
        <end position="689"/>
    </location>
</feature>
<feature type="region of interest" description="Disordered" evidence="15">
    <location>
        <begin position="240"/>
        <end position="259"/>
    </location>
</feature>